<proteinExistence type="predicted"/>
<dbReference type="AlphaFoldDB" id="A0A5B0SBV7"/>
<protein>
    <submittedName>
        <fullName evidence="1">Uncharacterized protein</fullName>
    </submittedName>
</protein>
<organism evidence="1 2">
    <name type="scientific">Puccinia graminis f. sp. tritici</name>
    <dbReference type="NCBI Taxonomy" id="56615"/>
    <lineage>
        <taxon>Eukaryota</taxon>
        <taxon>Fungi</taxon>
        <taxon>Dikarya</taxon>
        <taxon>Basidiomycota</taxon>
        <taxon>Pucciniomycotina</taxon>
        <taxon>Pucciniomycetes</taxon>
        <taxon>Pucciniales</taxon>
        <taxon>Pucciniaceae</taxon>
        <taxon>Puccinia</taxon>
    </lineage>
</organism>
<accession>A0A5B0SBV7</accession>
<evidence type="ECO:0000313" key="2">
    <source>
        <dbReference type="Proteomes" id="UP000325313"/>
    </source>
</evidence>
<reference evidence="1 2" key="1">
    <citation type="submission" date="2019-05" db="EMBL/GenBank/DDBJ databases">
        <title>Emergence of the Ug99 lineage of the wheat stem rust pathogen through somatic hybridization.</title>
        <authorList>
            <person name="Li F."/>
            <person name="Upadhyaya N.M."/>
            <person name="Sperschneider J."/>
            <person name="Matny O."/>
            <person name="Nguyen-Phuc H."/>
            <person name="Mago R."/>
            <person name="Raley C."/>
            <person name="Miller M.E."/>
            <person name="Silverstein K.A.T."/>
            <person name="Henningsen E."/>
            <person name="Hirsch C.D."/>
            <person name="Visser B."/>
            <person name="Pretorius Z.A."/>
            <person name="Steffenson B.J."/>
            <person name="Schwessinger B."/>
            <person name="Dodds P.N."/>
            <person name="Figueroa M."/>
        </authorList>
    </citation>
    <scope>NUCLEOTIDE SEQUENCE [LARGE SCALE GENOMIC DNA]</scope>
    <source>
        <strain evidence="1 2">Ug99</strain>
    </source>
</reference>
<evidence type="ECO:0000313" key="1">
    <source>
        <dbReference type="EMBL" id="KAA1134683.1"/>
    </source>
</evidence>
<dbReference type="Proteomes" id="UP000325313">
    <property type="component" value="Unassembled WGS sequence"/>
</dbReference>
<comment type="caution">
    <text evidence="1">The sequence shown here is derived from an EMBL/GenBank/DDBJ whole genome shotgun (WGS) entry which is preliminary data.</text>
</comment>
<dbReference type="EMBL" id="VDEP01000047">
    <property type="protein sequence ID" value="KAA1134683.1"/>
    <property type="molecule type" value="Genomic_DNA"/>
</dbReference>
<name>A0A5B0SBV7_PUCGR</name>
<sequence length="141" mass="15258">MYLVGTFKMKKSHAGGLVPQSGANNDSSEAPFLHGLMHAHVGCFIAKGDSIPKATRLELSFNHSALSSSLVGEHDLVLVLVKNRFEISSAHSIELCCEKAPSSVTIIALGCGKPKNYLVEMVGLCRISVGRDSRNWMIFEN</sequence>
<gene>
    <name evidence="1" type="ORF">PGTUg99_014291</name>
</gene>